<evidence type="ECO:0000256" key="1">
    <source>
        <dbReference type="SAM" id="MobiDB-lite"/>
    </source>
</evidence>
<evidence type="ECO:0000313" key="2">
    <source>
        <dbReference type="EMBL" id="KAF0908670.1"/>
    </source>
</evidence>
<gene>
    <name evidence="2" type="ORF">E2562_027228</name>
</gene>
<sequence>MGLGMSWLFRGSSGKVEFMHCTNGAGELLQGFGVFGLGCEPTRRGQKVQRRRRLVRGEQAEQAAGRPAAWLG</sequence>
<dbReference type="AlphaFoldDB" id="A0A6G1D8E3"/>
<dbReference type="EMBL" id="SPHZ02000007">
    <property type="protein sequence ID" value="KAF0908670.1"/>
    <property type="molecule type" value="Genomic_DNA"/>
</dbReference>
<name>A0A6G1D8E3_9ORYZ</name>
<proteinExistence type="predicted"/>
<feature type="region of interest" description="Disordered" evidence="1">
    <location>
        <begin position="50"/>
        <end position="72"/>
    </location>
</feature>
<keyword evidence="3" id="KW-1185">Reference proteome</keyword>
<organism evidence="2 3">
    <name type="scientific">Oryza meyeriana var. granulata</name>
    <dbReference type="NCBI Taxonomy" id="110450"/>
    <lineage>
        <taxon>Eukaryota</taxon>
        <taxon>Viridiplantae</taxon>
        <taxon>Streptophyta</taxon>
        <taxon>Embryophyta</taxon>
        <taxon>Tracheophyta</taxon>
        <taxon>Spermatophyta</taxon>
        <taxon>Magnoliopsida</taxon>
        <taxon>Liliopsida</taxon>
        <taxon>Poales</taxon>
        <taxon>Poaceae</taxon>
        <taxon>BOP clade</taxon>
        <taxon>Oryzoideae</taxon>
        <taxon>Oryzeae</taxon>
        <taxon>Oryzinae</taxon>
        <taxon>Oryza</taxon>
        <taxon>Oryza meyeriana</taxon>
    </lineage>
</organism>
<protein>
    <submittedName>
        <fullName evidence="2">Uncharacterized protein</fullName>
    </submittedName>
</protein>
<reference evidence="2 3" key="1">
    <citation type="submission" date="2019-11" db="EMBL/GenBank/DDBJ databases">
        <title>Whole genome sequence of Oryza granulata.</title>
        <authorList>
            <person name="Li W."/>
        </authorList>
    </citation>
    <scope>NUCLEOTIDE SEQUENCE [LARGE SCALE GENOMIC DNA]</scope>
    <source>
        <strain evidence="3">cv. Menghai</strain>
        <tissue evidence="2">Leaf</tissue>
    </source>
</reference>
<evidence type="ECO:0000313" key="3">
    <source>
        <dbReference type="Proteomes" id="UP000479710"/>
    </source>
</evidence>
<comment type="caution">
    <text evidence="2">The sequence shown here is derived from an EMBL/GenBank/DDBJ whole genome shotgun (WGS) entry which is preliminary data.</text>
</comment>
<dbReference type="Proteomes" id="UP000479710">
    <property type="component" value="Unassembled WGS sequence"/>
</dbReference>
<accession>A0A6G1D8E3</accession>